<keyword evidence="3" id="KW-1185">Reference proteome</keyword>
<gene>
    <name evidence="2" type="ORF">UCREL1_233</name>
</gene>
<feature type="chain" id="PRO_5004085333" evidence="1">
    <location>
        <begin position="23"/>
        <end position="234"/>
    </location>
</feature>
<organism evidence="2 3">
    <name type="scientific">Eutypa lata (strain UCR-EL1)</name>
    <name type="common">Grapevine dieback disease fungus</name>
    <name type="synonym">Eutypa armeniacae</name>
    <dbReference type="NCBI Taxonomy" id="1287681"/>
    <lineage>
        <taxon>Eukaryota</taxon>
        <taxon>Fungi</taxon>
        <taxon>Dikarya</taxon>
        <taxon>Ascomycota</taxon>
        <taxon>Pezizomycotina</taxon>
        <taxon>Sordariomycetes</taxon>
        <taxon>Xylariomycetidae</taxon>
        <taxon>Xylariales</taxon>
        <taxon>Diatrypaceae</taxon>
        <taxon>Eutypa</taxon>
    </lineage>
</organism>
<dbReference type="Proteomes" id="UP000012174">
    <property type="component" value="Unassembled WGS sequence"/>
</dbReference>
<dbReference type="HOGENOM" id="CLU_1224572_0_0_1"/>
<evidence type="ECO:0000313" key="3">
    <source>
        <dbReference type="Proteomes" id="UP000012174"/>
    </source>
</evidence>
<feature type="signal peptide" evidence="1">
    <location>
        <begin position="1"/>
        <end position="22"/>
    </location>
</feature>
<dbReference type="Gene3D" id="2.60.120.700">
    <property type="entry name" value="Peptidase G1"/>
    <property type="match status" value="1"/>
</dbReference>
<dbReference type="GO" id="GO:0006508">
    <property type="term" value="P:proteolysis"/>
    <property type="evidence" value="ECO:0007669"/>
    <property type="project" value="UniProtKB-KW"/>
</dbReference>
<dbReference type="SUPFAM" id="SSF49899">
    <property type="entry name" value="Concanavalin A-like lectins/glucanases"/>
    <property type="match status" value="1"/>
</dbReference>
<evidence type="ECO:0000313" key="2">
    <source>
        <dbReference type="EMBL" id="EMR72708.1"/>
    </source>
</evidence>
<protein>
    <submittedName>
        <fullName evidence="2">Putative acid protease protein</fullName>
    </submittedName>
</protein>
<proteinExistence type="predicted"/>
<keyword evidence="2" id="KW-0645">Protease</keyword>
<dbReference type="InterPro" id="IPR038656">
    <property type="entry name" value="Peptidase_G1_sf"/>
</dbReference>
<reference evidence="3" key="1">
    <citation type="journal article" date="2013" name="Genome Announc.">
        <title>Draft genome sequence of the grapevine dieback fungus Eutypa lata UCR-EL1.</title>
        <authorList>
            <person name="Blanco-Ulate B."/>
            <person name="Rolshausen P.E."/>
            <person name="Cantu D."/>
        </authorList>
    </citation>
    <scope>NUCLEOTIDE SEQUENCE [LARGE SCALE GENOMIC DNA]</scope>
    <source>
        <strain evidence="3">UCR-EL1</strain>
    </source>
</reference>
<dbReference type="EMBL" id="KB705395">
    <property type="protein sequence ID" value="EMR72708.1"/>
    <property type="molecule type" value="Genomic_DNA"/>
</dbReference>
<dbReference type="KEGG" id="ela:UCREL1_233"/>
<dbReference type="eggNOG" id="ENOG502SNK4">
    <property type="taxonomic scope" value="Eukaryota"/>
</dbReference>
<dbReference type="AlphaFoldDB" id="M7T745"/>
<sequence length="234" mass="24020">MRILAPTAVYLTTLLFSTFAHAAYDQNRAGAVLKAPEDDSFTSVTGTFTVPQLSGANKLSIWVAIGDTLQQDVVLKGGVHYAADSTLSSFVSWYPGNDTDITSEVPVAAGDTITVTVSVPAADKSTGTVVVENTTQGGAQSSQTVPVPESVDPAALTSLAADWFVQAYQEAGELVQVPEFGTVAFTAAGATLASGEEIGTTGAGTFEIQGTSGQIYSATTVEENGVTVTQSSPI</sequence>
<keyword evidence="1" id="KW-0732">Signal</keyword>
<dbReference type="OrthoDB" id="2862635at2759"/>
<dbReference type="GO" id="GO:0070007">
    <property type="term" value="F:glutamic-type endopeptidase activity"/>
    <property type="evidence" value="ECO:0007669"/>
    <property type="project" value="InterPro"/>
</dbReference>
<accession>M7T745</accession>
<evidence type="ECO:0000256" key="1">
    <source>
        <dbReference type="SAM" id="SignalP"/>
    </source>
</evidence>
<dbReference type="InterPro" id="IPR013320">
    <property type="entry name" value="ConA-like_dom_sf"/>
</dbReference>
<keyword evidence="2" id="KW-0378">Hydrolase</keyword>
<dbReference type="Pfam" id="PF01828">
    <property type="entry name" value="Peptidase_A4"/>
    <property type="match status" value="1"/>
</dbReference>
<dbReference type="InterPro" id="IPR000250">
    <property type="entry name" value="Peptidase_G1"/>
</dbReference>
<name>M7T745_EUTLA</name>
<dbReference type="STRING" id="1287681.M7T745"/>
<dbReference type="CDD" id="cd13426">
    <property type="entry name" value="Peptidase_G1"/>
    <property type="match status" value="1"/>
</dbReference>
<dbReference type="OMA" id="LAADWFV"/>
<dbReference type="PANTHER" id="PTHR37536:SF1">
    <property type="entry name" value="ASPERGILLOPEPSIN, PUTAITVE (AFU_ORTHOLOGUE AFUA_7G01200)"/>
    <property type="match status" value="1"/>
</dbReference>
<dbReference type="PANTHER" id="PTHR37536">
    <property type="entry name" value="PUTATIVE (AFU_ORTHOLOGUE AFUA_3G02970)-RELATED"/>
    <property type="match status" value="1"/>
</dbReference>